<dbReference type="Proteomes" id="UP000046392">
    <property type="component" value="Unplaced"/>
</dbReference>
<accession>A0A0N5BPW3</accession>
<organism evidence="1 2">
    <name type="scientific">Strongyloides papillosus</name>
    <name type="common">Intestinal threadworm</name>
    <dbReference type="NCBI Taxonomy" id="174720"/>
    <lineage>
        <taxon>Eukaryota</taxon>
        <taxon>Metazoa</taxon>
        <taxon>Ecdysozoa</taxon>
        <taxon>Nematoda</taxon>
        <taxon>Chromadorea</taxon>
        <taxon>Rhabditida</taxon>
        <taxon>Tylenchina</taxon>
        <taxon>Panagrolaimomorpha</taxon>
        <taxon>Strongyloidoidea</taxon>
        <taxon>Strongyloididae</taxon>
        <taxon>Strongyloides</taxon>
    </lineage>
</organism>
<keyword evidence="1" id="KW-1185">Reference proteome</keyword>
<dbReference type="AlphaFoldDB" id="A0A0N5BPW3"/>
<protein>
    <submittedName>
        <fullName evidence="2">HTH_Tnp_Tc3_1 domain-containing protein</fullName>
    </submittedName>
</protein>
<evidence type="ECO:0000313" key="2">
    <source>
        <dbReference type="WBParaSite" id="SPAL_0000793800.1"/>
    </source>
</evidence>
<sequence>MIRKSCTCPQKLMEANNYIRNNVPQSTISKICYKLNIYTKCLPKTYLMLSPKPKDKKRCRKFVGLFRRNSNVGNLEPRMPQLRRQSLKLF</sequence>
<reference evidence="2" key="1">
    <citation type="submission" date="2017-02" db="UniProtKB">
        <authorList>
            <consortium name="WormBaseParasite"/>
        </authorList>
    </citation>
    <scope>IDENTIFICATION</scope>
</reference>
<name>A0A0N5BPW3_STREA</name>
<proteinExistence type="predicted"/>
<dbReference type="WBParaSite" id="SPAL_0000793800.1">
    <property type="protein sequence ID" value="SPAL_0000793800.1"/>
    <property type="gene ID" value="SPAL_0000793800"/>
</dbReference>
<evidence type="ECO:0000313" key="1">
    <source>
        <dbReference type="Proteomes" id="UP000046392"/>
    </source>
</evidence>